<reference evidence="3 4" key="1">
    <citation type="submission" date="2023-06" db="EMBL/GenBank/DDBJ databases">
        <authorList>
            <person name="Oyuntsetseg B."/>
            <person name="Kim S.B."/>
        </authorList>
    </citation>
    <scope>NUCLEOTIDE SEQUENCE [LARGE SCALE GENOMIC DNA]</scope>
    <source>
        <strain evidence="3 4">2-2</strain>
    </source>
</reference>
<evidence type="ECO:0000256" key="1">
    <source>
        <dbReference type="SAM" id="Coils"/>
    </source>
</evidence>
<dbReference type="RefSeq" id="WP_285449263.1">
    <property type="nucleotide sequence ID" value="NZ_CP127173.1"/>
</dbReference>
<accession>A0ABY8XCS3</accession>
<dbReference type="Proteomes" id="UP001227101">
    <property type="component" value="Chromosome"/>
</dbReference>
<feature type="region of interest" description="Disordered" evidence="2">
    <location>
        <begin position="1"/>
        <end position="21"/>
    </location>
</feature>
<sequence>MVERRITRSRRKRRSSATLERLETARQRRVAQLEREREKERRVDAALGPFAEAVTAVEVAERRREDRIAAVEAQLARKLAELDRQRAMKVAECERLVEQVRADAEMEIAEWRSVMATSVAQIRSSDVGVADTAALLGISAKMVTALAREAARAVPADAAAGTAMVDHENAAMPGEATAAADFEATVADGAAAMADGAALDSPGEAG</sequence>
<dbReference type="EMBL" id="CP127173">
    <property type="protein sequence ID" value="WIV52861.1"/>
    <property type="molecule type" value="Genomic_DNA"/>
</dbReference>
<feature type="coiled-coil region" evidence="1">
    <location>
        <begin position="68"/>
        <end position="99"/>
    </location>
</feature>
<keyword evidence="4" id="KW-1185">Reference proteome</keyword>
<keyword evidence="1" id="KW-0175">Coiled coil</keyword>
<name>A0ABY8XCS3_9PSEU</name>
<organism evidence="3 4">
    <name type="scientific">Amycolatopsis nalaikhensis</name>
    <dbReference type="NCBI Taxonomy" id="715472"/>
    <lineage>
        <taxon>Bacteria</taxon>
        <taxon>Bacillati</taxon>
        <taxon>Actinomycetota</taxon>
        <taxon>Actinomycetes</taxon>
        <taxon>Pseudonocardiales</taxon>
        <taxon>Pseudonocardiaceae</taxon>
        <taxon>Amycolatopsis</taxon>
    </lineage>
</organism>
<protein>
    <submittedName>
        <fullName evidence="3">Uncharacterized protein</fullName>
    </submittedName>
</protein>
<evidence type="ECO:0000313" key="4">
    <source>
        <dbReference type="Proteomes" id="UP001227101"/>
    </source>
</evidence>
<evidence type="ECO:0000256" key="2">
    <source>
        <dbReference type="SAM" id="MobiDB-lite"/>
    </source>
</evidence>
<gene>
    <name evidence="3" type="ORF">QP939_28370</name>
</gene>
<evidence type="ECO:0000313" key="3">
    <source>
        <dbReference type="EMBL" id="WIV52861.1"/>
    </source>
</evidence>
<proteinExistence type="predicted"/>